<organism evidence="2 3">
    <name type="scientific">Acrasis kona</name>
    <dbReference type="NCBI Taxonomy" id="1008807"/>
    <lineage>
        <taxon>Eukaryota</taxon>
        <taxon>Discoba</taxon>
        <taxon>Heterolobosea</taxon>
        <taxon>Tetramitia</taxon>
        <taxon>Eutetramitia</taxon>
        <taxon>Acrasidae</taxon>
        <taxon>Acrasis</taxon>
    </lineage>
</organism>
<dbReference type="AlphaFoldDB" id="A0AAW2YJX1"/>
<accession>A0AAW2YJX1</accession>
<evidence type="ECO:0000256" key="1">
    <source>
        <dbReference type="SAM" id="MobiDB-lite"/>
    </source>
</evidence>
<sequence length="160" mass="18385">MDEAAIEGLRRLESIPPMMPGQSLMDYLDDLGKKMQDYPPLPVSPKDVLQIYRRPSRKKLAILSRHAKKGPVTFEENVELLSMKSRKKLHHRLVEEYKIKADSAQKAVPPMRKNMAKRTPKKAGSRKPMKITMCSDDSEDENVEQKNNKSKNEIEVIEVD</sequence>
<keyword evidence="2" id="KW-0378">Hydrolase</keyword>
<dbReference type="Proteomes" id="UP001431209">
    <property type="component" value="Unassembled WGS sequence"/>
</dbReference>
<feature type="region of interest" description="Disordered" evidence="1">
    <location>
        <begin position="102"/>
        <end position="160"/>
    </location>
</feature>
<dbReference type="GO" id="GO:0016787">
    <property type="term" value="F:hydrolase activity"/>
    <property type="evidence" value="ECO:0007669"/>
    <property type="project" value="UniProtKB-KW"/>
</dbReference>
<gene>
    <name evidence="2" type="ORF">AKO1_006250</name>
</gene>
<comment type="caution">
    <text evidence="2">The sequence shown here is derived from an EMBL/GenBank/DDBJ whole genome shotgun (WGS) entry which is preliminary data.</text>
</comment>
<evidence type="ECO:0000313" key="2">
    <source>
        <dbReference type="EMBL" id="KAL0476362.1"/>
    </source>
</evidence>
<feature type="compositionally biased region" description="Basic and acidic residues" evidence="1">
    <location>
        <begin position="143"/>
        <end position="154"/>
    </location>
</feature>
<name>A0AAW2YJX1_9EUKA</name>
<keyword evidence="3" id="KW-1185">Reference proteome</keyword>
<dbReference type="EMBL" id="JAOPGA020000019">
    <property type="protein sequence ID" value="KAL0476362.1"/>
    <property type="molecule type" value="Genomic_DNA"/>
</dbReference>
<reference evidence="2 3" key="1">
    <citation type="submission" date="2024-03" db="EMBL/GenBank/DDBJ databases">
        <title>The Acrasis kona genome and developmental transcriptomes reveal deep origins of eukaryotic multicellular pathways.</title>
        <authorList>
            <person name="Sheikh S."/>
            <person name="Fu C.-J."/>
            <person name="Brown M.W."/>
            <person name="Baldauf S.L."/>
        </authorList>
    </citation>
    <scope>NUCLEOTIDE SEQUENCE [LARGE SCALE GENOMIC DNA]</scope>
    <source>
        <strain evidence="2 3">ATCC MYA-3509</strain>
    </source>
</reference>
<protein>
    <submittedName>
        <fullName evidence="2">Peptidyl-tRNA hydrolase</fullName>
    </submittedName>
</protein>
<evidence type="ECO:0000313" key="3">
    <source>
        <dbReference type="Proteomes" id="UP001431209"/>
    </source>
</evidence>
<proteinExistence type="predicted"/>
<feature type="compositionally biased region" description="Basic residues" evidence="1">
    <location>
        <begin position="114"/>
        <end position="129"/>
    </location>
</feature>